<evidence type="ECO:0000313" key="2">
    <source>
        <dbReference type="Proteomes" id="UP001295684"/>
    </source>
</evidence>
<keyword evidence="2" id="KW-1185">Reference proteome</keyword>
<sequence>MNKDIKIAKKLTLPPKPPSRFESVLKISDQGIYGKYLSKVASGVTEKTTVTSGFTVVKNEMSAPVIPAKAQRRRVSQPLFLNKARSTTSSEIKSTNDQRIQSLLEKFRKDHKRNTRRSLDINTRRKLPTHRSLSDLKTSLPRKLVKNSSIVVSGDITARIRGKVLFDPTQKNSHKRSSTTPRAISKSKLAKRKDNCGCIIF</sequence>
<evidence type="ECO:0000313" key="1">
    <source>
        <dbReference type="EMBL" id="CAI2372847.1"/>
    </source>
</evidence>
<dbReference type="AlphaFoldDB" id="A0AAD2CWG5"/>
<dbReference type="EMBL" id="CAMPGE010014157">
    <property type="protein sequence ID" value="CAI2372847.1"/>
    <property type="molecule type" value="Genomic_DNA"/>
</dbReference>
<comment type="caution">
    <text evidence="1">The sequence shown here is derived from an EMBL/GenBank/DDBJ whole genome shotgun (WGS) entry which is preliminary data.</text>
</comment>
<gene>
    <name evidence="1" type="ORF">ECRASSUSDP1_LOCUS14181</name>
</gene>
<reference evidence="1" key="1">
    <citation type="submission" date="2023-07" db="EMBL/GenBank/DDBJ databases">
        <authorList>
            <consortium name="AG Swart"/>
            <person name="Singh M."/>
            <person name="Singh A."/>
            <person name="Seah K."/>
            <person name="Emmerich C."/>
        </authorList>
    </citation>
    <scope>NUCLEOTIDE SEQUENCE</scope>
    <source>
        <strain evidence="1">DP1</strain>
    </source>
</reference>
<accession>A0AAD2CWG5</accession>
<organism evidence="1 2">
    <name type="scientific">Euplotes crassus</name>
    <dbReference type="NCBI Taxonomy" id="5936"/>
    <lineage>
        <taxon>Eukaryota</taxon>
        <taxon>Sar</taxon>
        <taxon>Alveolata</taxon>
        <taxon>Ciliophora</taxon>
        <taxon>Intramacronucleata</taxon>
        <taxon>Spirotrichea</taxon>
        <taxon>Hypotrichia</taxon>
        <taxon>Euplotida</taxon>
        <taxon>Euplotidae</taxon>
        <taxon>Moneuplotes</taxon>
    </lineage>
</organism>
<dbReference type="Proteomes" id="UP001295684">
    <property type="component" value="Unassembled WGS sequence"/>
</dbReference>
<proteinExistence type="predicted"/>
<name>A0AAD2CWG5_EUPCR</name>
<protein>
    <submittedName>
        <fullName evidence="1">Uncharacterized protein</fullName>
    </submittedName>
</protein>